<dbReference type="EMBL" id="RHHM01000007">
    <property type="protein sequence ID" value="RQM38279.1"/>
    <property type="molecule type" value="Genomic_DNA"/>
</dbReference>
<evidence type="ECO:0000256" key="1">
    <source>
        <dbReference type="SAM" id="Phobius"/>
    </source>
</evidence>
<feature type="transmembrane region" description="Helical" evidence="1">
    <location>
        <begin position="47"/>
        <end position="66"/>
    </location>
</feature>
<evidence type="ECO:0000313" key="2">
    <source>
        <dbReference type="EMBL" id="RQM38279.1"/>
    </source>
</evidence>
<comment type="caution">
    <text evidence="2">The sequence shown here is derived from an EMBL/GenBank/DDBJ whole genome shotgun (WGS) entry which is preliminary data.</text>
</comment>
<dbReference type="AlphaFoldDB" id="A0A3N6UQN3"/>
<gene>
    <name evidence="2" type="ORF">EB241_11080</name>
</gene>
<feature type="transmembrane region" description="Helical" evidence="1">
    <location>
        <begin position="12"/>
        <end position="35"/>
    </location>
</feature>
<organism evidence="2 3">
    <name type="scientific">Erwinia psidii</name>
    <dbReference type="NCBI Taxonomy" id="69224"/>
    <lineage>
        <taxon>Bacteria</taxon>
        <taxon>Pseudomonadati</taxon>
        <taxon>Pseudomonadota</taxon>
        <taxon>Gammaproteobacteria</taxon>
        <taxon>Enterobacterales</taxon>
        <taxon>Erwiniaceae</taxon>
        <taxon>Erwinia</taxon>
    </lineage>
</organism>
<reference evidence="2 3" key="1">
    <citation type="submission" date="2018-10" db="EMBL/GenBank/DDBJ databases">
        <title>Draft genome sequence for the type isolate of Erwinia psidii, agent causal of bacterial blight in guava (Psidium guajava) and wilt and die-back of Eucalyptus spp.</title>
        <authorList>
            <person name="Hermenegildo P.S."/>
            <person name="Santos S.A."/>
            <person name="Guimaraes L.M.S."/>
            <person name="Vidigal P.M.P."/>
            <person name="Pereira I.C."/>
            <person name="Badel J.L."/>
            <person name="Alfenas-Zerbini P."/>
            <person name="Ferreira M.A.S.V."/>
            <person name="Alfenas A.C."/>
        </authorList>
    </citation>
    <scope>NUCLEOTIDE SEQUENCE [LARGE SCALE GENOMIC DNA]</scope>
    <source>
        <strain evidence="2 3">IBSBF 435</strain>
    </source>
</reference>
<sequence>MQEIISGFFSVYIKMGYLIALWVIIMFILTGRHIFGHAADLVSYRDSVGYVFSMLLLMPVFYSFYIKEIYRLHKKLTGYRHR</sequence>
<protein>
    <submittedName>
        <fullName evidence="2">Uncharacterized protein</fullName>
    </submittedName>
</protein>
<name>A0A3N6UQN3_9GAMM</name>
<keyword evidence="1" id="KW-1133">Transmembrane helix</keyword>
<evidence type="ECO:0000313" key="3">
    <source>
        <dbReference type="Proteomes" id="UP000279457"/>
    </source>
</evidence>
<keyword evidence="1" id="KW-0812">Transmembrane</keyword>
<proteinExistence type="predicted"/>
<dbReference type="Proteomes" id="UP000279457">
    <property type="component" value="Unassembled WGS sequence"/>
</dbReference>
<keyword evidence="3" id="KW-1185">Reference proteome</keyword>
<accession>A0A3N6UQN3</accession>
<keyword evidence="1" id="KW-0472">Membrane</keyword>